<proteinExistence type="predicted"/>
<gene>
    <name evidence="1" type="ORF">PCOR1329_LOCUS52755</name>
</gene>
<dbReference type="InterPro" id="IPR036691">
    <property type="entry name" value="Endo/exonu/phosph_ase_sf"/>
</dbReference>
<evidence type="ECO:0008006" key="3">
    <source>
        <dbReference type="Google" id="ProtNLM"/>
    </source>
</evidence>
<accession>A0ABN9V084</accession>
<evidence type="ECO:0000313" key="1">
    <source>
        <dbReference type="EMBL" id="CAK0865160.1"/>
    </source>
</evidence>
<dbReference type="Proteomes" id="UP001189429">
    <property type="component" value="Unassembled WGS sequence"/>
</dbReference>
<comment type="caution">
    <text evidence="1">The sequence shown here is derived from an EMBL/GenBank/DDBJ whole genome shotgun (WGS) entry which is preliminary data.</text>
</comment>
<protein>
    <recommendedName>
        <fullName evidence="3">Endonuclease/exonuclease/phosphatase domain-containing protein</fullName>
    </recommendedName>
</protein>
<dbReference type="SUPFAM" id="SSF56219">
    <property type="entry name" value="DNase I-like"/>
    <property type="match status" value="1"/>
</dbReference>
<dbReference type="Gene3D" id="3.60.10.10">
    <property type="entry name" value="Endonuclease/exonuclease/phosphatase"/>
    <property type="match status" value="1"/>
</dbReference>
<reference evidence="1" key="1">
    <citation type="submission" date="2023-10" db="EMBL/GenBank/DDBJ databases">
        <authorList>
            <person name="Chen Y."/>
            <person name="Shah S."/>
            <person name="Dougan E. K."/>
            <person name="Thang M."/>
            <person name="Chan C."/>
        </authorList>
    </citation>
    <scope>NUCLEOTIDE SEQUENCE [LARGE SCALE GENOMIC DNA]</scope>
</reference>
<sequence>MRGKRALRRAARLALVVGAAWYRGQKITRASAAQLVSPESVAELTQTPHRADERVCEKLERNTCQARQRSAWKQRALKVWSFNVESLRRVGRMDELLELARAEDVVIFTMQGTQMDLGKTWKSGSFEVHSLARSGKGQRDGCLTAINLKFFQKGEVRCEHAWLEGKLQGVRLRSINKRRYERDIYVLNGYAPTNEAGHVPKGVEAMEYREKHLEARDTFWQVCRRAVGQVPARASLVITLNANARVPPMLPWVGFAGVRRTGPAINGNGHELMGLMEDYGLMALNTFGKKGAIQWHAQIYVGVKAKTVKEVGKFRWRRELMSADLLKVQQAEADLDNQEQLPKRALNFRLKVQEGLECKGLYEDWADVCGKGKQYESPSEYFNELEGVVIEAALQDYISPPVTGKGDGPVFGDETVKLIQTKQHWQYQLAALPEGARWMRTLLQERFNEAANIRAAAIRSEKRHRTAEMAAVAERAASQRNLRRLHNTVNKFAPKPAAPIGAVKDPATGLPCFDAVDDQRVRIQSICDICEGQAMELD</sequence>
<feature type="non-terminal residue" evidence="1">
    <location>
        <position position="538"/>
    </location>
</feature>
<evidence type="ECO:0000313" key="2">
    <source>
        <dbReference type="Proteomes" id="UP001189429"/>
    </source>
</evidence>
<dbReference type="EMBL" id="CAUYUJ010016422">
    <property type="protein sequence ID" value="CAK0865160.1"/>
    <property type="molecule type" value="Genomic_DNA"/>
</dbReference>
<name>A0ABN9V084_9DINO</name>
<keyword evidence="2" id="KW-1185">Reference proteome</keyword>
<organism evidence="1 2">
    <name type="scientific">Prorocentrum cordatum</name>
    <dbReference type="NCBI Taxonomy" id="2364126"/>
    <lineage>
        <taxon>Eukaryota</taxon>
        <taxon>Sar</taxon>
        <taxon>Alveolata</taxon>
        <taxon>Dinophyceae</taxon>
        <taxon>Prorocentrales</taxon>
        <taxon>Prorocentraceae</taxon>
        <taxon>Prorocentrum</taxon>
    </lineage>
</organism>